<protein>
    <submittedName>
        <fullName evidence="4">Sugar ABC transporter substrate-binding protein</fullName>
    </submittedName>
</protein>
<dbReference type="PANTHER" id="PTHR43649:SF12">
    <property type="entry name" value="DIACETYLCHITOBIOSE BINDING PROTEIN DASA"/>
    <property type="match status" value="1"/>
</dbReference>
<dbReference type="SUPFAM" id="SSF53850">
    <property type="entry name" value="Periplasmic binding protein-like II"/>
    <property type="match status" value="1"/>
</dbReference>
<keyword evidence="3" id="KW-0732">Signal</keyword>
<organism evidence="4">
    <name type="scientific">Acidicaldus sp</name>
    <dbReference type="NCBI Taxonomy" id="1872105"/>
    <lineage>
        <taxon>Bacteria</taxon>
        <taxon>Pseudomonadati</taxon>
        <taxon>Pseudomonadota</taxon>
        <taxon>Alphaproteobacteria</taxon>
        <taxon>Acetobacterales</taxon>
        <taxon>Acetobacteraceae</taxon>
        <taxon>Acidicaldus</taxon>
    </lineage>
</organism>
<evidence type="ECO:0000256" key="2">
    <source>
        <dbReference type="ARBA" id="ARBA00008520"/>
    </source>
</evidence>
<evidence type="ECO:0000313" key="4">
    <source>
        <dbReference type="EMBL" id="HGC43101.1"/>
    </source>
</evidence>
<comment type="caution">
    <text evidence="4">The sequence shown here is derived from an EMBL/GenBank/DDBJ whole genome shotgun (WGS) entry which is preliminary data.</text>
</comment>
<comment type="subcellular location">
    <subcellularLocation>
        <location evidence="1">Periplasm</location>
    </subcellularLocation>
</comment>
<dbReference type="AlphaFoldDB" id="A0A8J4HA96"/>
<evidence type="ECO:0000256" key="1">
    <source>
        <dbReference type="ARBA" id="ARBA00004418"/>
    </source>
</evidence>
<dbReference type="Gene3D" id="3.40.190.10">
    <property type="entry name" value="Periplasmic binding protein-like II"/>
    <property type="match status" value="2"/>
</dbReference>
<name>A0A8J4HA96_9PROT</name>
<proteinExistence type="inferred from homology"/>
<feature type="signal peptide" evidence="3">
    <location>
        <begin position="1"/>
        <end position="29"/>
    </location>
</feature>
<reference evidence="4" key="1">
    <citation type="journal article" date="2020" name="mSystems">
        <title>Genome- and Community-Level Interaction Insights into Carbon Utilization and Element Cycling Functions of Hydrothermarchaeota in Hydrothermal Sediment.</title>
        <authorList>
            <person name="Zhou Z."/>
            <person name="Liu Y."/>
            <person name="Xu W."/>
            <person name="Pan J."/>
            <person name="Luo Z.H."/>
            <person name="Li M."/>
        </authorList>
    </citation>
    <scope>NUCLEOTIDE SEQUENCE</scope>
    <source>
        <strain evidence="4">SpSt-997</strain>
    </source>
</reference>
<accession>A0A8J4HA96</accession>
<dbReference type="Pfam" id="PF01547">
    <property type="entry name" value="SBP_bac_1"/>
    <property type="match status" value="1"/>
</dbReference>
<sequence length="442" mass="48544">MRQHLVPRALSGLALAAGLLATTAFTATAATITIATVNNSQMVEMQKLAPIWEKATGNKINWVVLEENVLRQRVTTDISTKSGQFDILTIGSYETPIWGKQHWLVALDDFPAAYDMNDVFPSVRQALTESGHLYAVPFYAESSFTFYRKDLFDKAGLTMPAQPKYSEIQGFADKFTDRAHQQYGICLRGKPGWGENMAYLDTLVNTYGGRWFDEKWNPQLNTKPWHDALSFYIDLMRKDGPPGANSNGFNENQALFATGHCAIWIDATSGAGLLYDKKQSQVADKVAFTAAPIAKVPNGSHWFWAWAMAIPTTSKNVAVAKSFLQWSTSRDYIALVGKTDGWTVVPPGTRASTYENPDYLKAAPFAGFVKTAIMTADLNHPTAEKVPYTGIQYVAIPEFQAIGTTVGQMVAAALTGQMSVDEALKQAQASVTATMQQAGYTQ</sequence>
<dbReference type="CDD" id="cd13585">
    <property type="entry name" value="PBP2_TMBP_like"/>
    <property type="match status" value="1"/>
</dbReference>
<gene>
    <name evidence="4" type="ORF">ENY07_07775</name>
</gene>
<evidence type="ECO:0000256" key="3">
    <source>
        <dbReference type="SAM" id="SignalP"/>
    </source>
</evidence>
<dbReference type="InterPro" id="IPR006059">
    <property type="entry name" value="SBP"/>
</dbReference>
<dbReference type="PANTHER" id="PTHR43649">
    <property type="entry name" value="ARABINOSE-BINDING PROTEIN-RELATED"/>
    <property type="match status" value="1"/>
</dbReference>
<feature type="chain" id="PRO_5035191667" evidence="3">
    <location>
        <begin position="30"/>
        <end position="442"/>
    </location>
</feature>
<comment type="similarity">
    <text evidence="2">Belongs to the bacterial solute-binding protein 1 family.</text>
</comment>
<dbReference type="InterPro" id="IPR050490">
    <property type="entry name" value="Bact_solute-bd_prot1"/>
</dbReference>
<dbReference type="EMBL" id="DTQM01000154">
    <property type="protein sequence ID" value="HGC43101.1"/>
    <property type="molecule type" value="Genomic_DNA"/>
</dbReference>
<dbReference type="GO" id="GO:0042597">
    <property type="term" value="C:periplasmic space"/>
    <property type="evidence" value="ECO:0007669"/>
    <property type="project" value="UniProtKB-SubCell"/>
</dbReference>